<keyword evidence="7 9" id="KW-0460">Magnesium</keyword>
<evidence type="ECO:0000313" key="13">
    <source>
        <dbReference type="Proteomes" id="UP001171916"/>
    </source>
</evidence>
<feature type="domain" description="PurM-like C-terminal" evidence="11">
    <location>
        <begin position="176"/>
        <end position="350"/>
    </location>
</feature>
<protein>
    <recommendedName>
        <fullName evidence="9">Selenide, water dikinase</fullName>
        <ecNumber evidence="9">2.7.9.3</ecNumber>
    </recommendedName>
    <alternativeName>
        <fullName evidence="9">Selenium donor protein</fullName>
    </alternativeName>
    <alternativeName>
        <fullName evidence="9">Selenophosphate synthase</fullName>
    </alternativeName>
</protein>
<feature type="binding site" evidence="9">
    <location>
        <position position="58"/>
    </location>
    <ligand>
        <name>Mg(2+)</name>
        <dbReference type="ChEBI" id="CHEBI:18420"/>
    </ligand>
</feature>
<evidence type="ECO:0000256" key="7">
    <source>
        <dbReference type="ARBA" id="ARBA00022842"/>
    </source>
</evidence>
<keyword evidence="6 9" id="KW-0067">ATP-binding</keyword>
<dbReference type="EC" id="2.7.9.3" evidence="9"/>
<dbReference type="SUPFAM" id="SSF56042">
    <property type="entry name" value="PurM C-terminal domain-like"/>
    <property type="match status" value="1"/>
</dbReference>
<evidence type="ECO:0000259" key="11">
    <source>
        <dbReference type="Pfam" id="PF02769"/>
    </source>
</evidence>
<feature type="domain" description="PurM-like N-terminal" evidence="10">
    <location>
        <begin position="57"/>
        <end position="164"/>
    </location>
</feature>
<comment type="similarity">
    <text evidence="1 9">Belongs to the selenophosphate synthase 1 family. Class I subfamily.</text>
</comment>
<dbReference type="CDD" id="cd02195">
    <property type="entry name" value="SelD"/>
    <property type="match status" value="1"/>
</dbReference>
<accession>A0ABT7YF27</accession>
<evidence type="ECO:0000256" key="2">
    <source>
        <dbReference type="ARBA" id="ARBA00022679"/>
    </source>
</evidence>
<feature type="active site" evidence="9">
    <location>
        <position position="23"/>
    </location>
</feature>
<feature type="binding site" description="in other chain" evidence="9">
    <location>
        <position position="98"/>
    </location>
    <ligand>
        <name>ATP</name>
        <dbReference type="ChEBI" id="CHEBI:30616"/>
        <note>ligand shared between dimeric partners</note>
    </ligand>
</feature>
<dbReference type="Gene3D" id="3.90.650.10">
    <property type="entry name" value="PurM-like C-terminal domain"/>
    <property type="match status" value="1"/>
</dbReference>
<evidence type="ECO:0000256" key="6">
    <source>
        <dbReference type="ARBA" id="ARBA00022840"/>
    </source>
</evidence>
<keyword evidence="13" id="KW-1185">Reference proteome</keyword>
<dbReference type="Pfam" id="PF02769">
    <property type="entry name" value="AIRS_C"/>
    <property type="match status" value="1"/>
</dbReference>
<evidence type="ECO:0000256" key="5">
    <source>
        <dbReference type="ARBA" id="ARBA00022777"/>
    </source>
</evidence>
<dbReference type="InterPro" id="IPR023061">
    <property type="entry name" value="SelD_I"/>
</dbReference>
<keyword evidence="2 9" id="KW-0808">Transferase</keyword>
<sequence length="354" mass="38034">MLEKSSNEPSQDKLTQWSTSSGCGCKIAPAVLEEILSSSGSFTQNDPKLLVGNSGKDDAAVYQVSEEIAMINTVDFFTPIVDDPFDFGRISAANAISDVYAMGGKPLFANAILSWPTDKLSPALAAKVLEGAKSICKTAGIELAGGHSIAAKDPVFGLSVNGVVHPEKIKTNKGAKPGDLIFITKPIGIGVFATALKREKISKSDYLVLLETTCRLNSIGERLGNKQEVHAMTDVTGFGILGHLIEMCEAAGNSAEIHLPSLPVLEGFKGYVDQFIFPDNTYRNWNAYSSKTEGVNGMDLVKLCDPQTSGGLLIAVDPEGLESFERTIQESKQAIWKIGQFTESEEKTVRILNE</sequence>
<evidence type="ECO:0000256" key="4">
    <source>
        <dbReference type="ARBA" id="ARBA00022741"/>
    </source>
</evidence>
<name>A0ABT7YF27_9BACT</name>
<dbReference type="PROSITE" id="PS51257">
    <property type="entry name" value="PROKAR_LIPOPROTEIN"/>
    <property type="match status" value="1"/>
</dbReference>
<feature type="binding site" evidence="9">
    <location>
        <position position="98"/>
    </location>
    <ligand>
        <name>Mg(2+)</name>
        <dbReference type="ChEBI" id="CHEBI:18420"/>
    </ligand>
</feature>
<keyword evidence="8 9" id="KW-0711">Selenium</keyword>
<dbReference type="PIRSF" id="PIRSF036407">
    <property type="entry name" value="Selenphspht_syn"/>
    <property type="match status" value="1"/>
</dbReference>
<feature type="binding site" evidence="9">
    <location>
        <begin position="146"/>
        <end position="148"/>
    </location>
    <ligand>
        <name>ATP</name>
        <dbReference type="ChEBI" id="CHEBI:30616"/>
        <note>ligand shared between dimeric partners</note>
    </ligand>
</feature>
<reference evidence="12" key="1">
    <citation type="submission" date="2023-06" db="EMBL/GenBank/DDBJ databases">
        <title>Robiginitalea aurantiacus sp. nov. and Algoriphagus sediminis sp. nov., isolated from coastal sediment.</title>
        <authorList>
            <person name="Zhou Z.Y."/>
            <person name="An J."/>
            <person name="Jia Y.W."/>
            <person name="Du Z.J."/>
        </authorList>
    </citation>
    <scope>NUCLEOTIDE SEQUENCE</scope>
    <source>
        <strain evidence="12">C2-7</strain>
    </source>
</reference>
<dbReference type="InterPro" id="IPR036676">
    <property type="entry name" value="PurM-like_C_sf"/>
</dbReference>
<dbReference type="SUPFAM" id="SSF55326">
    <property type="entry name" value="PurM N-terminal domain-like"/>
    <property type="match status" value="1"/>
</dbReference>
<dbReference type="PANTHER" id="PTHR10256">
    <property type="entry name" value="SELENIDE, WATER DIKINASE"/>
    <property type="match status" value="1"/>
</dbReference>
<dbReference type="InterPro" id="IPR004536">
    <property type="entry name" value="SPS/SelD"/>
</dbReference>
<comment type="cofactor">
    <cofactor evidence="9">
        <name>Mg(2+)</name>
        <dbReference type="ChEBI" id="CHEBI:18420"/>
    </cofactor>
    <text evidence="9">Binds 1 Mg(2+) ion per monomer.</text>
</comment>
<keyword evidence="4 9" id="KW-0547">Nucleotide-binding</keyword>
<dbReference type="Proteomes" id="UP001171916">
    <property type="component" value="Unassembled WGS sequence"/>
</dbReference>
<evidence type="ECO:0000313" key="12">
    <source>
        <dbReference type="EMBL" id="MDN3205132.1"/>
    </source>
</evidence>
<feature type="binding site" description="in other chain" evidence="9">
    <location>
        <position position="75"/>
    </location>
    <ligand>
        <name>ATP</name>
        <dbReference type="ChEBI" id="CHEBI:30616"/>
        <note>ligand shared between dimeric partners</note>
    </ligand>
</feature>
<proteinExistence type="inferred from homology"/>
<feature type="binding site" evidence="9">
    <location>
        <position position="234"/>
    </location>
    <ligand>
        <name>Mg(2+)</name>
        <dbReference type="ChEBI" id="CHEBI:18420"/>
    </ligand>
</feature>
<comment type="caution">
    <text evidence="12">The sequence shown here is derived from an EMBL/GenBank/DDBJ whole genome shotgun (WGS) entry which is preliminary data.</text>
</comment>
<evidence type="ECO:0000256" key="1">
    <source>
        <dbReference type="ARBA" id="ARBA00008026"/>
    </source>
</evidence>
<feature type="binding site" description="in other chain" evidence="9">
    <location>
        <begin position="55"/>
        <end position="57"/>
    </location>
    <ligand>
        <name>ATP</name>
        <dbReference type="ChEBI" id="CHEBI:30616"/>
        <note>ligand shared between dimeric partners</note>
    </ligand>
</feature>
<dbReference type="PANTHER" id="PTHR10256:SF0">
    <property type="entry name" value="INACTIVE SELENIDE, WATER DIKINASE-LIKE PROTEIN-RELATED"/>
    <property type="match status" value="1"/>
</dbReference>
<comment type="function">
    <text evidence="9">Synthesizes selenophosphate from selenide and ATP.</text>
</comment>
<evidence type="ECO:0000256" key="8">
    <source>
        <dbReference type="ARBA" id="ARBA00023266"/>
    </source>
</evidence>
<dbReference type="InterPro" id="IPR016188">
    <property type="entry name" value="PurM-like_N"/>
</dbReference>
<feature type="binding site" description="in other chain" evidence="9">
    <location>
        <position position="26"/>
    </location>
    <ligand>
        <name>ATP</name>
        <dbReference type="ChEBI" id="CHEBI:30616"/>
        <note>ligand shared between dimeric partners</note>
    </ligand>
</feature>
<feature type="site" description="Important for catalytic activity" evidence="9">
    <location>
        <position position="26"/>
    </location>
</feature>
<comment type="subunit">
    <text evidence="9">Homodimer.</text>
</comment>
<gene>
    <name evidence="9 12" type="primary">selD</name>
    <name evidence="12" type="ORF">QVH07_13295</name>
</gene>
<dbReference type="RefSeq" id="WP_290001102.1">
    <property type="nucleotide sequence ID" value="NZ_JAUEPH010000005.1"/>
</dbReference>
<dbReference type="NCBIfam" id="NF002098">
    <property type="entry name" value="PRK00943.1"/>
    <property type="match status" value="1"/>
</dbReference>
<dbReference type="Gene3D" id="3.30.1330.10">
    <property type="entry name" value="PurM-like, N-terminal domain"/>
    <property type="match status" value="1"/>
</dbReference>
<dbReference type="EMBL" id="JAUEPH010000005">
    <property type="protein sequence ID" value="MDN3205132.1"/>
    <property type="molecule type" value="Genomic_DNA"/>
</dbReference>
<dbReference type="InterPro" id="IPR010918">
    <property type="entry name" value="PurM-like_C_dom"/>
</dbReference>
<dbReference type="HAMAP" id="MF_00625">
    <property type="entry name" value="SelD"/>
    <property type="match status" value="1"/>
</dbReference>
<dbReference type="Pfam" id="PF00586">
    <property type="entry name" value="AIRS"/>
    <property type="match status" value="1"/>
</dbReference>
<keyword evidence="5 9" id="KW-0418">Kinase</keyword>
<organism evidence="12 13">
    <name type="scientific">Algoriphagus sediminis</name>
    <dbReference type="NCBI Taxonomy" id="3057113"/>
    <lineage>
        <taxon>Bacteria</taxon>
        <taxon>Pseudomonadati</taxon>
        <taxon>Bacteroidota</taxon>
        <taxon>Cytophagia</taxon>
        <taxon>Cytophagales</taxon>
        <taxon>Cyclobacteriaceae</taxon>
        <taxon>Algoriphagus</taxon>
    </lineage>
</organism>
<evidence type="ECO:0000256" key="3">
    <source>
        <dbReference type="ARBA" id="ARBA00022723"/>
    </source>
</evidence>
<keyword evidence="3 9" id="KW-0479">Metal-binding</keyword>
<dbReference type="NCBIfam" id="TIGR00476">
    <property type="entry name" value="selD"/>
    <property type="match status" value="1"/>
</dbReference>
<dbReference type="InterPro" id="IPR036921">
    <property type="entry name" value="PurM-like_N_sf"/>
</dbReference>
<comment type="catalytic activity">
    <reaction evidence="9">
        <text>hydrogenselenide + ATP + H2O = selenophosphate + AMP + phosphate + 2 H(+)</text>
        <dbReference type="Rhea" id="RHEA:18737"/>
        <dbReference type="ChEBI" id="CHEBI:15377"/>
        <dbReference type="ChEBI" id="CHEBI:15378"/>
        <dbReference type="ChEBI" id="CHEBI:16144"/>
        <dbReference type="ChEBI" id="CHEBI:29317"/>
        <dbReference type="ChEBI" id="CHEBI:30616"/>
        <dbReference type="ChEBI" id="CHEBI:43474"/>
        <dbReference type="ChEBI" id="CHEBI:456215"/>
        <dbReference type="EC" id="2.7.9.3"/>
    </reaction>
</comment>
<evidence type="ECO:0000256" key="9">
    <source>
        <dbReference type="HAMAP-Rule" id="MF_00625"/>
    </source>
</evidence>
<evidence type="ECO:0000259" key="10">
    <source>
        <dbReference type="Pfam" id="PF00586"/>
    </source>
</evidence>
<dbReference type="GO" id="GO:0004756">
    <property type="term" value="F:selenide, water dikinase activity"/>
    <property type="evidence" value="ECO:0007669"/>
    <property type="project" value="UniProtKB-EC"/>
</dbReference>